<dbReference type="EMBL" id="JACHHX010000006">
    <property type="protein sequence ID" value="MBB5015284.1"/>
    <property type="molecule type" value="Genomic_DNA"/>
</dbReference>
<dbReference type="PANTHER" id="PTHR42930">
    <property type="entry name" value="PHOSPHATE-SPECIFIC TRANSPORT SYSTEM ACCESSORY PROTEIN PHOU"/>
    <property type="match status" value="1"/>
</dbReference>
<comment type="subcellular location">
    <subcellularLocation>
        <location evidence="1 8">Cytoplasm</location>
    </subcellularLocation>
</comment>
<evidence type="ECO:0000256" key="7">
    <source>
        <dbReference type="ARBA" id="ARBA00056181"/>
    </source>
</evidence>
<dbReference type="InterPro" id="IPR038078">
    <property type="entry name" value="PhoU-like_sf"/>
</dbReference>
<keyword evidence="11" id="KW-1185">Reference proteome</keyword>
<comment type="caution">
    <text evidence="10">The sequence shown here is derived from an EMBL/GenBank/DDBJ whole genome shotgun (WGS) entry which is preliminary data.</text>
</comment>
<dbReference type="Proteomes" id="UP000519004">
    <property type="component" value="Unassembled WGS sequence"/>
</dbReference>
<evidence type="ECO:0000256" key="2">
    <source>
        <dbReference type="ARBA" id="ARBA00008107"/>
    </source>
</evidence>
<dbReference type="GO" id="GO:0030643">
    <property type="term" value="P:intracellular phosphate ion homeostasis"/>
    <property type="evidence" value="ECO:0007669"/>
    <property type="project" value="InterPro"/>
</dbReference>
<evidence type="ECO:0000256" key="3">
    <source>
        <dbReference type="ARBA" id="ARBA00011738"/>
    </source>
</evidence>
<keyword evidence="4 8" id="KW-0813">Transport</keyword>
<dbReference type="InterPro" id="IPR026022">
    <property type="entry name" value="PhoU_dom"/>
</dbReference>
<comment type="subunit">
    <text evidence="3 8">Homodimer.</text>
</comment>
<dbReference type="Gene3D" id="1.20.58.220">
    <property type="entry name" value="Phosphate transport system protein phou homolog 2, domain 2"/>
    <property type="match status" value="2"/>
</dbReference>
<reference evidence="10 11" key="1">
    <citation type="submission" date="2020-08" db="EMBL/GenBank/DDBJ databases">
        <title>Genomic Encyclopedia of Type Strains, Phase IV (KMG-IV): sequencing the most valuable type-strain genomes for metagenomic binning, comparative biology and taxonomic classification.</title>
        <authorList>
            <person name="Goeker M."/>
        </authorList>
    </citation>
    <scope>NUCLEOTIDE SEQUENCE [LARGE SCALE GENOMIC DNA]</scope>
    <source>
        <strain evidence="10 11">DSM 25897</strain>
    </source>
</reference>
<sequence>MSITHSAHTLKKFDEELATLRDLVLKMGGLVEDQVSRAVGALERGEPSVALEVVERDRDVDRMEIRADEEVAQLLALRTPLGVDLRTVLTLSKTVNDLERIGDEAKKIAKAAIRLDEGREEHGGVPGLAHVSTTARYALSMLHGALDALVRLDLERARQVGEEDDRLDDAYDAALADLKAQMAREPGSIGASVHVMFALKALERIGDHAKNVAEYVFYLVEGRDVRHPKANPAMNPDAGGKGE</sequence>
<dbReference type="FunFam" id="1.20.58.220:FF:000004">
    <property type="entry name" value="Phosphate-specific transport system accessory protein PhoU"/>
    <property type="match status" value="1"/>
</dbReference>
<evidence type="ECO:0000313" key="11">
    <source>
        <dbReference type="Proteomes" id="UP000519004"/>
    </source>
</evidence>
<dbReference type="GO" id="GO:0005737">
    <property type="term" value="C:cytoplasm"/>
    <property type="evidence" value="ECO:0007669"/>
    <property type="project" value="UniProtKB-SubCell"/>
</dbReference>
<dbReference type="SUPFAM" id="SSF109755">
    <property type="entry name" value="PhoU-like"/>
    <property type="match status" value="1"/>
</dbReference>
<proteinExistence type="inferred from homology"/>
<gene>
    <name evidence="10" type="ORF">HNQ58_001170</name>
</gene>
<dbReference type="PANTHER" id="PTHR42930:SF3">
    <property type="entry name" value="PHOSPHATE-SPECIFIC TRANSPORT SYSTEM ACCESSORY PROTEIN PHOU"/>
    <property type="match status" value="1"/>
</dbReference>
<dbReference type="GO" id="GO:0045936">
    <property type="term" value="P:negative regulation of phosphate metabolic process"/>
    <property type="evidence" value="ECO:0007669"/>
    <property type="project" value="InterPro"/>
</dbReference>
<evidence type="ECO:0000313" key="10">
    <source>
        <dbReference type="EMBL" id="MBB5015284.1"/>
    </source>
</evidence>
<evidence type="ECO:0000259" key="9">
    <source>
        <dbReference type="Pfam" id="PF01895"/>
    </source>
</evidence>
<keyword evidence="5 8" id="KW-0963">Cytoplasm</keyword>
<organism evidence="10 11">
    <name type="scientific">Rehaibacterium terrae</name>
    <dbReference type="NCBI Taxonomy" id="1341696"/>
    <lineage>
        <taxon>Bacteria</taxon>
        <taxon>Pseudomonadati</taxon>
        <taxon>Pseudomonadota</taxon>
        <taxon>Gammaproteobacteria</taxon>
        <taxon>Lysobacterales</taxon>
        <taxon>Lysobacteraceae</taxon>
        <taxon>Rehaibacterium</taxon>
    </lineage>
</organism>
<evidence type="ECO:0000256" key="1">
    <source>
        <dbReference type="ARBA" id="ARBA00004496"/>
    </source>
</evidence>
<evidence type="ECO:0000256" key="5">
    <source>
        <dbReference type="ARBA" id="ARBA00022490"/>
    </source>
</evidence>
<evidence type="ECO:0000256" key="6">
    <source>
        <dbReference type="ARBA" id="ARBA00022592"/>
    </source>
</evidence>
<dbReference type="GO" id="GO:0006817">
    <property type="term" value="P:phosphate ion transport"/>
    <property type="evidence" value="ECO:0007669"/>
    <property type="project" value="UniProtKB-KW"/>
</dbReference>
<dbReference type="InterPro" id="IPR028366">
    <property type="entry name" value="PhoU"/>
</dbReference>
<name>A0A7W7XZF9_9GAMM</name>
<dbReference type="NCBIfam" id="TIGR02135">
    <property type="entry name" value="phoU_full"/>
    <property type="match status" value="1"/>
</dbReference>
<keyword evidence="6 8" id="KW-0592">Phosphate transport</keyword>
<evidence type="ECO:0000256" key="8">
    <source>
        <dbReference type="PIRNR" id="PIRNR003107"/>
    </source>
</evidence>
<feature type="domain" description="PhoU" evidence="9">
    <location>
        <begin position="135"/>
        <end position="216"/>
    </location>
</feature>
<accession>A0A7W7XZF9</accession>
<evidence type="ECO:0000256" key="4">
    <source>
        <dbReference type="ARBA" id="ARBA00022448"/>
    </source>
</evidence>
<protein>
    <recommendedName>
        <fullName evidence="8">Phosphate-specific transport system accessory protein PhoU</fullName>
    </recommendedName>
</protein>
<comment type="function">
    <text evidence="7 8">Plays a role in the regulation of phosphate uptake.</text>
</comment>
<dbReference type="Pfam" id="PF01895">
    <property type="entry name" value="PhoU"/>
    <property type="match status" value="2"/>
</dbReference>
<feature type="domain" description="PhoU" evidence="9">
    <location>
        <begin position="24"/>
        <end position="111"/>
    </location>
</feature>
<dbReference type="AlphaFoldDB" id="A0A7W7XZF9"/>
<dbReference type="RefSeq" id="WP_183947924.1">
    <property type="nucleotide sequence ID" value="NZ_JACHHX010000006.1"/>
</dbReference>
<comment type="similarity">
    <text evidence="2 8">Belongs to the PhoU family.</text>
</comment>
<dbReference type="PIRSF" id="PIRSF003107">
    <property type="entry name" value="PhoU"/>
    <property type="match status" value="1"/>
</dbReference>